<reference evidence="2" key="2">
    <citation type="journal article" date="2024" name="Plant">
        <title>Genomic evolution and insights into agronomic trait innovations of Sesamum species.</title>
        <authorList>
            <person name="Miao H."/>
            <person name="Wang L."/>
            <person name="Qu L."/>
            <person name="Liu H."/>
            <person name="Sun Y."/>
            <person name="Le M."/>
            <person name="Wang Q."/>
            <person name="Wei S."/>
            <person name="Zheng Y."/>
            <person name="Lin W."/>
            <person name="Duan Y."/>
            <person name="Cao H."/>
            <person name="Xiong S."/>
            <person name="Wang X."/>
            <person name="Wei L."/>
            <person name="Li C."/>
            <person name="Ma Q."/>
            <person name="Ju M."/>
            <person name="Zhao R."/>
            <person name="Li G."/>
            <person name="Mu C."/>
            <person name="Tian Q."/>
            <person name="Mei H."/>
            <person name="Zhang T."/>
            <person name="Gao T."/>
            <person name="Zhang H."/>
        </authorList>
    </citation>
    <scope>NUCLEOTIDE SEQUENCE</scope>
    <source>
        <strain evidence="2">K16</strain>
    </source>
</reference>
<dbReference type="Proteomes" id="UP001289374">
    <property type="component" value="Unassembled WGS sequence"/>
</dbReference>
<evidence type="ECO:0000313" key="2">
    <source>
        <dbReference type="EMBL" id="KAK4383802.1"/>
    </source>
</evidence>
<organism evidence="2 3">
    <name type="scientific">Sesamum angolense</name>
    <dbReference type="NCBI Taxonomy" id="2727404"/>
    <lineage>
        <taxon>Eukaryota</taxon>
        <taxon>Viridiplantae</taxon>
        <taxon>Streptophyta</taxon>
        <taxon>Embryophyta</taxon>
        <taxon>Tracheophyta</taxon>
        <taxon>Spermatophyta</taxon>
        <taxon>Magnoliopsida</taxon>
        <taxon>eudicotyledons</taxon>
        <taxon>Gunneridae</taxon>
        <taxon>Pentapetalae</taxon>
        <taxon>asterids</taxon>
        <taxon>lamiids</taxon>
        <taxon>Lamiales</taxon>
        <taxon>Pedaliaceae</taxon>
        <taxon>Sesamum</taxon>
    </lineage>
</organism>
<protein>
    <submittedName>
        <fullName evidence="2">Retrovirus-related Pol polyprotein from transposon TNT 1-94</fullName>
    </submittedName>
</protein>
<gene>
    <name evidence="2" type="ORF">Sango_2741500</name>
</gene>
<accession>A0AAE1T8V4</accession>
<dbReference type="EMBL" id="JACGWL010000519">
    <property type="protein sequence ID" value="KAK4383802.1"/>
    <property type="molecule type" value="Genomic_DNA"/>
</dbReference>
<sequence>METSKRGFVPLRYEIKLSKKQPPKTNEELKSSFQSNGDDAKSQSGYMFKLNSGVFAWKSCKKATTINSTTESEYVATLETAKEAVWMKNYIQELGVASRTTEPIVIFYDNDEAIAQAKKSRSRHRSKHILRRYHLLREMVRRGDVRIDRASSEENIADPVTKLVLQIAHTQHPDKMGLRSMCD</sequence>
<feature type="compositionally biased region" description="Polar residues" evidence="1">
    <location>
        <begin position="31"/>
        <end position="40"/>
    </location>
</feature>
<dbReference type="CDD" id="cd09272">
    <property type="entry name" value="RNase_HI_RT_Ty1"/>
    <property type="match status" value="1"/>
</dbReference>
<dbReference type="PANTHER" id="PTHR11439">
    <property type="entry name" value="GAG-POL-RELATED RETROTRANSPOSON"/>
    <property type="match status" value="1"/>
</dbReference>
<evidence type="ECO:0000313" key="3">
    <source>
        <dbReference type="Proteomes" id="UP001289374"/>
    </source>
</evidence>
<keyword evidence="3" id="KW-1185">Reference proteome</keyword>
<dbReference type="AlphaFoldDB" id="A0AAE1T8V4"/>
<name>A0AAE1T8V4_9LAMI</name>
<dbReference type="PANTHER" id="PTHR11439:SF496">
    <property type="entry name" value="RNA-DIRECTED DNA POLYMERASE"/>
    <property type="match status" value="1"/>
</dbReference>
<comment type="caution">
    <text evidence="2">The sequence shown here is derived from an EMBL/GenBank/DDBJ whole genome shotgun (WGS) entry which is preliminary data.</text>
</comment>
<proteinExistence type="predicted"/>
<feature type="region of interest" description="Disordered" evidence="1">
    <location>
        <begin position="19"/>
        <end position="40"/>
    </location>
</feature>
<reference evidence="2" key="1">
    <citation type="submission" date="2020-06" db="EMBL/GenBank/DDBJ databases">
        <authorList>
            <person name="Li T."/>
            <person name="Hu X."/>
            <person name="Zhang T."/>
            <person name="Song X."/>
            <person name="Zhang H."/>
            <person name="Dai N."/>
            <person name="Sheng W."/>
            <person name="Hou X."/>
            <person name="Wei L."/>
        </authorList>
    </citation>
    <scope>NUCLEOTIDE SEQUENCE</scope>
    <source>
        <strain evidence="2">K16</strain>
        <tissue evidence="2">Leaf</tissue>
    </source>
</reference>
<evidence type="ECO:0000256" key="1">
    <source>
        <dbReference type="SAM" id="MobiDB-lite"/>
    </source>
</evidence>